<evidence type="ECO:0000256" key="7">
    <source>
        <dbReference type="SAM" id="Phobius"/>
    </source>
</evidence>
<evidence type="ECO:0000256" key="1">
    <source>
        <dbReference type="ARBA" id="ARBA00004141"/>
    </source>
</evidence>
<feature type="transmembrane region" description="Helical" evidence="7">
    <location>
        <begin position="231"/>
        <end position="251"/>
    </location>
</feature>
<feature type="transmembrane region" description="Helical" evidence="7">
    <location>
        <begin position="41"/>
        <end position="62"/>
    </location>
</feature>
<dbReference type="GeneID" id="37068672"/>
<keyword evidence="3 7" id="KW-1133">Transmembrane helix</keyword>
<evidence type="ECO:0000256" key="2">
    <source>
        <dbReference type="ARBA" id="ARBA00022692"/>
    </source>
</evidence>
<keyword evidence="4 7" id="KW-0472">Membrane</keyword>
<proteinExistence type="inferred from homology"/>
<dbReference type="GO" id="GO:0016020">
    <property type="term" value="C:membrane"/>
    <property type="evidence" value="ECO:0007669"/>
    <property type="project" value="UniProtKB-SubCell"/>
</dbReference>
<keyword evidence="10" id="KW-1185">Reference proteome</keyword>
<keyword evidence="2 7" id="KW-0812">Transmembrane</keyword>
<dbReference type="VEuPathDB" id="FungiDB:BO70DRAFT_394133"/>
<sequence>MSTKGTLSTGAYVAVGTPLIVLCAGFVALRCWMSYRVYKKLLIADYLSILGCALVTIAFSMNDIIIQRFMNPTHSLNWLNCMAVVITVVIAFELWTTKVPILLLYVKLFGIQKWLRWTCHACLAITGVAYICVMAPTFMRCNPSTTEATLTDLAVCTTGTTLTGVLSGFIALAQDVLIFFLPIPLVLNLHMPRGRKLAVGAVFFTGILGIVASIVSLYFKWEAYTGAVSDTLATMLCAVIEGTTAIMVGCAPSIKQFWSTTVGTSLSSSGPTRDTNTEYASSHRSRDLMHYKKMGLSEVDMTPLQPK</sequence>
<evidence type="ECO:0000256" key="5">
    <source>
        <dbReference type="ARBA" id="ARBA00038359"/>
    </source>
</evidence>
<dbReference type="OrthoDB" id="4491776at2759"/>
<name>A0A317WPS5_9EURO</name>
<accession>A0A317WPS5</accession>
<protein>
    <recommendedName>
        <fullName evidence="8">Rhodopsin domain-containing protein</fullName>
    </recommendedName>
</protein>
<comment type="subcellular location">
    <subcellularLocation>
        <location evidence="1">Membrane</location>
        <topology evidence="1">Multi-pass membrane protein</topology>
    </subcellularLocation>
</comment>
<organism evidence="9 10">
    <name type="scientific">Aspergillus heteromorphus CBS 117.55</name>
    <dbReference type="NCBI Taxonomy" id="1448321"/>
    <lineage>
        <taxon>Eukaryota</taxon>
        <taxon>Fungi</taxon>
        <taxon>Dikarya</taxon>
        <taxon>Ascomycota</taxon>
        <taxon>Pezizomycotina</taxon>
        <taxon>Eurotiomycetes</taxon>
        <taxon>Eurotiomycetidae</taxon>
        <taxon>Eurotiales</taxon>
        <taxon>Aspergillaceae</taxon>
        <taxon>Aspergillus</taxon>
        <taxon>Aspergillus subgen. Circumdati</taxon>
    </lineage>
</organism>
<reference evidence="9 10" key="1">
    <citation type="submission" date="2016-12" db="EMBL/GenBank/DDBJ databases">
        <title>The genomes of Aspergillus section Nigri reveals drivers in fungal speciation.</title>
        <authorList>
            <consortium name="DOE Joint Genome Institute"/>
            <person name="Vesth T.C."/>
            <person name="Nybo J."/>
            <person name="Theobald S."/>
            <person name="Brandl J."/>
            <person name="Frisvad J.C."/>
            <person name="Nielsen K.F."/>
            <person name="Lyhne E.K."/>
            <person name="Kogle M.E."/>
            <person name="Kuo A."/>
            <person name="Riley R."/>
            <person name="Clum A."/>
            <person name="Nolan M."/>
            <person name="Lipzen A."/>
            <person name="Salamov A."/>
            <person name="Henrissat B."/>
            <person name="Wiebenga A."/>
            <person name="De Vries R.P."/>
            <person name="Grigoriev I.V."/>
            <person name="Mortensen U.H."/>
            <person name="Andersen M.R."/>
            <person name="Baker S.E."/>
        </authorList>
    </citation>
    <scope>NUCLEOTIDE SEQUENCE [LARGE SCALE GENOMIC DNA]</scope>
    <source>
        <strain evidence="9 10">CBS 117.55</strain>
    </source>
</reference>
<dbReference type="RefSeq" id="XP_025401959.1">
    <property type="nucleotide sequence ID" value="XM_025546435.1"/>
</dbReference>
<feature type="compositionally biased region" description="Low complexity" evidence="6">
    <location>
        <begin position="263"/>
        <end position="272"/>
    </location>
</feature>
<evidence type="ECO:0000259" key="8">
    <source>
        <dbReference type="Pfam" id="PF20684"/>
    </source>
</evidence>
<dbReference type="PANTHER" id="PTHR33048">
    <property type="entry name" value="PTH11-LIKE INTEGRAL MEMBRANE PROTEIN (AFU_ORTHOLOGUE AFUA_5G11245)"/>
    <property type="match status" value="1"/>
</dbReference>
<comment type="similarity">
    <text evidence="5">Belongs to the SAT4 family.</text>
</comment>
<dbReference type="STRING" id="1448321.A0A317WPS5"/>
<dbReference type="EMBL" id="MSFL01000005">
    <property type="protein sequence ID" value="PWY88423.1"/>
    <property type="molecule type" value="Genomic_DNA"/>
</dbReference>
<dbReference type="PANTHER" id="PTHR33048:SF146">
    <property type="entry name" value="INTEGRAL MEMBRANE PROTEIN"/>
    <property type="match status" value="1"/>
</dbReference>
<evidence type="ECO:0000313" key="10">
    <source>
        <dbReference type="Proteomes" id="UP000247233"/>
    </source>
</evidence>
<evidence type="ECO:0000256" key="6">
    <source>
        <dbReference type="SAM" id="MobiDB-lite"/>
    </source>
</evidence>
<feature type="region of interest" description="Disordered" evidence="6">
    <location>
        <begin position="263"/>
        <end position="283"/>
    </location>
</feature>
<feature type="domain" description="Rhodopsin" evidence="8">
    <location>
        <begin position="29"/>
        <end position="258"/>
    </location>
</feature>
<dbReference type="InterPro" id="IPR052337">
    <property type="entry name" value="SAT4-like"/>
</dbReference>
<evidence type="ECO:0000256" key="3">
    <source>
        <dbReference type="ARBA" id="ARBA00022989"/>
    </source>
</evidence>
<feature type="transmembrane region" description="Helical" evidence="7">
    <location>
        <begin position="82"/>
        <end position="105"/>
    </location>
</feature>
<dbReference type="Pfam" id="PF20684">
    <property type="entry name" value="Fung_rhodopsin"/>
    <property type="match status" value="1"/>
</dbReference>
<feature type="transmembrane region" description="Helical" evidence="7">
    <location>
        <begin position="159"/>
        <end position="185"/>
    </location>
</feature>
<feature type="transmembrane region" description="Helical" evidence="7">
    <location>
        <begin position="117"/>
        <end position="139"/>
    </location>
</feature>
<feature type="transmembrane region" description="Helical" evidence="7">
    <location>
        <begin position="12"/>
        <end position="29"/>
    </location>
</feature>
<dbReference type="Proteomes" id="UP000247233">
    <property type="component" value="Unassembled WGS sequence"/>
</dbReference>
<evidence type="ECO:0000313" key="9">
    <source>
        <dbReference type="EMBL" id="PWY88423.1"/>
    </source>
</evidence>
<evidence type="ECO:0000256" key="4">
    <source>
        <dbReference type="ARBA" id="ARBA00023136"/>
    </source>
</evidence>
<feature type="compositionally biased region" description="Polar residues" evidence="6">
    <location>
        <begin position="273"/>
        <end position="282"/>
    </location>
</feature>
<gene>
    <name evidence="9" type="ORF">BO70DRAFT_394133</name>
</gene>
<feature type="transmembrane region" description="Helical" evidence="7">
    <location>
        <begin position="197"/>
        <end position="219"/>
    </location>
</feature>
<dbReference type="InterPro" id="IPR049326">
    <property type="entry name" value="Rhodopsin_dom_fungi"/>
</dbReference>
<comment type="caution">
    <text evidence="9">The sequence shown here is derived from an EMBL/GenBank/DDBJ whole genome shotgun (WGS) entry which is preliminary data.</text>
</comment>
<dbReference type="AlphaFoldDB" id="A0A317WPS5"/>